<evidence type="ECO:0000313" key="1">
    <source>
        <dbReference type="EMBL" id="SEB64942.1"/>
    </source>
</evidence>
<dbReference type="InterPro" id="IPR036102">
    <property type="entry name" value="OsmC/Ohrsf"/>
</dbReference>
<dbReference type="SUPFAM" id="SSF82784">
    <property type="entry name" value="OsmC-like"/>
    <property type="match status" value="1"/>
</dbReference>
<evidence type="ECO:0000313" key="2">
    <source>
        <dbReference type="Proteomes" id="UP000199183"/>
    </source>
</evidence>
<dbReference type="RefSeq" id="WP_091181852.1">
    <property type="nucleotide sequence ID" value="NZ_FNRY01000001.1"/>
</dbReference>
<name>A0A1H4L437_9MICO</name>
<proteinExistence type="predicted"/>
<sequence length="61" mass="6857">MSPHFHDYELTLRVLATAPREALDDLARESEKRCPAINLVRDAGVPLVIHWQFGNVSDDVA</sequence>
<gene>
    <name evidence="1" type="ORF">SAMN04489806_1399</name>
</gene>
<reference evidence="1 2" key="1">
    <citation type="submission" date="2016-10" db="EMBL/GenBank/DDBJ databases">
        <authorList>
            <person name="de Groot N.N."/>
        </authorList>
    </citation>
    <scope>NUCLEOTIDE SEQUENCE [LARGE SCALE GENOMIC DNA]</scope>
    <source>
        <strain evidence="1 2">DSM 21799</strain>
    </source>
</reference>
<organism evidence="1 2">
    <name type="scientific">Paramicrobacterium humi</name>
    <dbReference type="NCBI Taxonomy" id="640635"/>
    <lineage>
        <taxon>Bacteria</taxon>
        <taxon>Bacillati</taxon>
        <taxon>Actinomycetota</taxon>
        <taxon>Actinomycetes</taxon>
        <taxon>Micrococcales</taxon>
        <taxon>Microbacteriaceae</taxon>
        <taxon>Paramicrobacterium</taxon>
    </lineage>
</organism>
<dbReference type="Proteomes" id="UP000199183">
    <property type="component" value="Unassembled WGS sequence"/>
</dbReference>
<dbReference type="EMBL" id="FNRY01000001">
    <property type="protein sequence ID" value="SEB64942.1"/>
    <property type="molecule type" value="Genomic_DNA"/>
</dbReference>
<dbReference type="AlphaFoldDB" id="A0A1H4L437"/>
<protein>
    <recommendedName>
        <fullName evidence="3">OsmC-like protein</fullName>
    </recommendedName>
</protein>
<keyword evidence="2" id="KW-1185">Reference proteome</keyword>
<accession>A0A1H4L437</accession>
<dbReference type="OrthoDB" id="9811389at2"/>
<evidence type="ECO:0008006" key="3">
    <source>
        <dbReference type="Google" id="ProtNLM"/>
    </source>
</evidence>
<dbReference type="STRING" id="640635.SAMN04489806_1399"/>